<dbReference type="OrthoDB" id="1917939at2759"/>
<name>A0A314ZEE8_PRUYE</name>
<proteinExistence type="predicted"/>
<sequence length="230" mass="25632">MLQFGANPHDRRFWPQSQSPSVHHDHTSRNNRSLRQARFRLKSLNDTSLSPHTAKEELDEAALDLSISKLNQSLNPNGNARVRVLDTVLSLMCFKAPQVFDSGIEFLVKTIVTVLLSSIRCKVLRSPKDEILLIGSSISHRDCGHLIEAAADILEKLEGHGKLSDSLLCAIVRVVSSASLYRQLSRPILDVKSVDARKTLTLKLLCHFPRENPLTTIKTDSDCCCGILTR</sequence>
<dbReference type="AlphaFoldDB" id="A0A314ZEE8"/>
<comment type="caution">
    <text evidence="2">The sequence shown here is derived from an EMBL/GenBank/DDBJ whole genome shotgun (WGS) entry which is preliminary data.</text>
</comment>
<evidence type="ECO:0000313" key="2">
    <source>
        <dbReference type="EMBL" id="PQQ16970.1"/>
    </source>
</evidence>
<dbReference type="Proteomes" id="UP000250321">
    <property type="component" value="Unassembled WGS sequence"/>
</dbReference>
<keyword evidence="3" id="KW-1185">Reference proteome</keyword>
<dbReference type="EMBL" id="PJQY01000168">
    <property type="protein sequence ID" value="PQQ16970.1"/>
    <property type="molecule type" value="Genomic_DNA"/>
</dbReference>
<dbReference type="PANTHER" id="PTHR48221:SF2">
    <property type="entry name" value="ACYL-COA SYNTHETASE FAMILY PROTEIN"/>
    <property type="match status" value="1"/>
</dbReference>
<evidence type="ECO:0000313" key="3">
    <source>
        <dbReference type="Proteomes" id="UP000250321"/>
    </source>
</evidence>
<protein>
    <submittedName>
        <fullName evidence="2">Uncharacterized protein</fullName>
    </submittedName>
</protein>
<gene>
    <name evidence="2" type="ORF">Pyn_02822</name>
</gene>
<dbReference type="PANTHER" id="PTHR48221">
    <property type="entry name" value="ACYL-COA SYNTHETASE FAMILY PROTEIN"/>
    <property type="match status" value="1"/>
</dbReference>
<organism evidence="2 3">
    <name type="scientific">Prunus yedoensis var. nudiflora</name>
    <dbReference type="NCBI Taxonomy" id="2094558"/>
    <lineage>
        <taxon>Eukaryota</taxon>
        <taxon>Viridiplantae</taxon>
        <taxon>Streptophyta</taxon>
        <taxon>Embryophyta</taxon>
        <taxon>Tracheophyta</taxon>
        <taxon>Spermatophyta</taxon>
        <taxon>Magnoliopsida</taxon>
        <taxon>eudicotyledons</taxon>
        <taxon>Gunneridae</taxon>
        <taxon>Pentapetalae</taxon>
        <taxon>rosids</taxon>
        <taxon>fabids</taxon>
        <taxon>Rosales</taxon>
        <taxon>Rosaceae</taxon>
        <taxon>Amygdaloideae</taxon>
        <taxon>Amygdaleae</taxon>
        <taxon>Prunus</taxon>
    </lineage>
</organism>
<feature type="region of interest" description="Disordered" evidence="1">
    <location>
        <begin position="1"/>
        <end position="32"/>
    </location>
</feature>
<reference evidence="2 3" key="1">
    <citation type="submission" date="2018-02" db="EMBL/GenBank/DDBJ databases">
        <title>Draft genome of wild Prunus yedoensis var. nudiflora.</title>
        <authorList>
            <person name="Baek S."/>
            <person name="Kim J.-H."/>
            <person name="Choi K."/>
            <person name="Kim G.-B."/>
            <person name="Cho A."/>
            <person name="Jang H."/>
            <person name="Shin C.-H."/>
            <person name="Yu H.-J."/>
            <person name="Mun J.-H."/>
        </authorList>
    </citation>
    <scope>NUCLEOTIDE SEQUENCE [LARGE SCALE GENOMIC DNA]</scope>
    <source>
        <strain evidence="3">cv. Jeju island</strain>
        <tissue evidence="2">Leaf</tissue>
    </source>
</reference>
<evidence type="ECO:0000256" key="1">
    <source>
        <dbReference type="SAM" id="MobiDB-lite"/>
    </source>
</evidence>
<accession>A0A314ZEE8</accession>